<feature type="region of interest" description="Disordered" evidence="1">
    <location>
        <begin position="397"/>
        <end position="423"/>
    </location>
</feature>
<organism evidence="2">
    <name type="scientific">Timema genevievae</name>
    <name type="common">Walking stick</name>
    <dbReference type="NCBI Taxonomy" id="629358"/>
    <lineage>
        <taxon>Eukaryota</taxon>
        <taxon>Metazoa</taxon>
        <taxon>Ecdysozoa</taxon>
        <taxon>Arthropoda</taxon>
        <taxon>Hexapoda</taxon>
        <taxon>Insecta</taxon>
        <taxon>Pterygota</taxon>
        <taxon>Neoptera</taxon>
        <taxon>Polyneoptera</taxon>
        <taxon>Phasmatodea</taxon>
        <taxon>Timematodea</taxon>
        <taxon>Timematoidea</taxon>
        <taxon>Timematidae</taxon>
        <taxon>Timema</taxon>
    </lineage>
</organism>
<dbReference type="EMBL" id="OE843105">
    <property type="protein sequence ID" value="CAD7602251.1"/>
    <property type="molecule type" value="Genomic_DNA"/>
</dbReference>
<feature type="compositionally biased region" description="Polar residues" evidence="1">
    <location>
        <begin position="397"/>
        <end position="417"/>
    </location>
</feature>
<name>A0A7R9PPN5_TIMGE</name>
<feature type="compositionally biased region" description="Basic and acidic residues" evidence="1">
    <location>
        <begin position="112"/>
        <end position="121"/>
    </location>
</feature>
<accession>A0A7R9PPN5</accession>
<feature type="region of interest" description="Disordered" evidence="1">
    <location>
        <begin position="17"/>
        <end position="121"/>
    </location>
</feature>
<evidence type="ECO:0000256" key="1">
    <source>
        <dbReference type="SAM" id="MobiDB-lite"/>
    </source>
</evidence>
<dbReference type="AlphaFoldDB" id="A0A7R9PPN5"/>
<sequence length="520" mass="57143">MFQDSAATSATYIQTSTHGRGVMKTSLPLHRKGSGRGVMRTSLPLHRKGSGQGVMRTMSSPAQERIRPRSNENKSSPAQERIRPRSSENKSSPAQERIRSRSNENKSSPAQERIRPRSKEDVSCAHLKVTTDSLQNGREHCNVTRAFAGQYICLTPRTDHQSSSSQYRCLTARTDHSHPVVSTGVSPHVPITVIQFEKGGAAMSWSACTIDPSLRQSPYKQHTPCRHPSHCASPTGVTVRCARPSKTTQNPKASNMAELTKIYFACYTKIHKSMSDGSDKGVRGGYLATESALGHILIISIKSDICRYHELTYECVKLTEDLCVFSQLSNNQINLTTAGSLIKKNAGDKAKESMAVLAICANKVGVQPNECLAGDLACNCVIDVSIRQHREKSSLQQACQTHVTPNLHSGSSSPSNGEQEEASTSKKQTFIYYTLPLISVPSAPNLSTPDQLHLPLPPIPKEPPTVQANPLDIWMHIHSPRTEDLYFHPRRQLPGFPQTLGNLSSGFRSYLETGLALEEK</sequence>
<proteinExistence type="predicted"/>
<evidence type="ECO:0000313" key="2">
    <source>
        <dbReference type="EMBL" id="CAD7602251.1"/>
    </source>
</evidence>
<protein>
    <submittedName>
        <fullName evidence="2">Uncharacterized protein</fullName>
    </submittedName>
</protein>
<reference evidence="2" key="1">
    <citation type="submission" date="2020-11" db="EMBL/GenBank/DDBJ databases">
        <authorList>
            <person name="Tran Van P."/>
        </authorList>
    </citation>
    <scope>NUCLEOTIDE SEQUENCE</scope>
</reference>
<gene>
    <name evidence="2" type="ORF">TGEB3V08_LOCUS8253</name>
</gene>